<evidence type="ECO:0000256" key="6">
    <source>
        <dbReference type="PROSITE-ProRule" id="PRU00169"/>
    </source>
</evidence>
<comment type="caution">
    <text evidence="10">The sequence shown here is derived from an EMBL/GenBank/DDBJ whole genome shotgun (WGS) entry which is preliminary data.</text>
</comment>
<evidence type="ECO:0000313" key="11">
    <source>
        <dbReference type="Proteomes" id="UP000630353"/>
    </source>
</evidence>
<keyword evidence="3" id="KW-0805">Transcription regulation</keyword>
<dbReference type="GO" id="GO:0000156">
    <property type="term" value="F:phosphorelay response regulator activity"/>
    <property type="evidence" value="ECO:0007669"/>
    <property type="project" value="TreeGrafter"/>
</dbReference>
<evidence type="ECO:0000256" key="5">
    <source>
        <dbReference type="ARBA" id="ARBA00023163"/>
    </source>
</evidence>
<dbReference type="PANTHER" id="PTHR48111:SF4">
    <property type="entry name" value="DNA-BINDING DUAL TRANSCRIPTIONAL REGULATOR OMPR"/>
    <property type="match status" value="1"/>
</dbReference>
<dbReference type="SUPFAM" id="SSF52172">
    <property type="entry name" value="CheY-like"/>
    <property type="match status" value="1"/>
</dbReference>
<dbReference type="GO" id="GO:0005829">
    <property type="term" value="C:cytosol"/>
    <property type="evidence" value="ECO:0007669"/>
    <property type="project" value="TreeGrafter"/>
</dbReference>
<dbReference type="Gene3D" id="3.40.50.2300">
    <property type="match status" value="1"/>
</dbReference>
<dbReference type="SUPFAM" id="SSF46894">
    <property type="entry name" value="C-terminal effector domain of the bipartite response regulators"/>
    <property type="match status" value="1"/>
</dbReference>
<dbReference type="PROSITE" id="PS50110">
    <property type="entry name" value="RESPONSE_REGULATORY"/>
    <property type="match status" value="1"/>
</dbReference>
<dbReference type="SMART" id="SM00448">
    <property type="entry name" value="REC"/>
    <property type="match status" value="1"/>
</dbReference>
<dbReference type="RefSeq" id="WP_189987716.1">
    <property type="nucleotide sequence ID" value="NZ_BMZS01000002.1"/>
</dbReference>
<keyword evidence="1 6" id="KW-0597">Phosphoprotein</keyword>
<dbReference type="InterPro" id="IPR036388">
    <property type="entry name" value="WH-like_DNA-bd_sf"/>
</dbReference>
<sequence length="238" mass="26007">MTKTIAIVEDERPIAEMIARTLEEHGFKVECYGAGEPFLAALQRKAPSLCVMDLGLPDMDGIGLLQRIREIAPLPVIILSARQHPSDRIVGLELGADDFVIKPFDPREVVARVRSVLRRAEAGPRSPGRAVAVAHFAGWRFDAGALALTAPDGNPVELGAGEARLMQTFLEAPQRVLSRDFLLTKAGSEDSFDRSIDVRVSRLRKKLQGAGDADRKPLIRTVYGAGYLLTCPVVWEEA</sequence>
<evidence type="ECO:0000256" key="1">
    <source>
        <dbReference type="ARBA" id="ARBA00022553"/>
    </source>
</evidence>
<dbReference type="CDD" id="cd00383">
    <property type="entry name" value="trans_reg_C"/>
    <property type="match status" value="1"/>
</dbReference>
<protein>
    <submittedName>
        <fullName evidence="10">DNA-binding response regulator</fullName>
    </submittedName>
</protein>
<name>A0A918XNV5_9PROT</name>
<evidence type="ECO:0000259" key="8">
    <source>
        <dbReference type="PROSITE" id="PS50110"/>
    </source>
</evidence>
<dbReference type="Pfam" id="PF00072">
    <property type="entry name" value="Response_reg"/>
    <property type="match status" value="1"/>
</dbReference>
<dbReference type="InterPro" id="IPR039420">
    <property type="entry name" value="WalR-like"/>
</dbReference>
<keyword evidence="2" id="KW-0902">Two-component regulatory system</keyword>
<dbReference type="SMART" id="SM00862">
    <property type="entry name" value="Trans_reg_C"/>
    <property type="match status" value="1"/>
</dbReference>
<evidence type="ECO:0000256" key="4">
    <source>
        <dbReference type="ARBA" id="ARBA00023125"/>
    </source>
</evidence>
<dbReference type="Proteomes" id="UP000630353">
    <property type="component" value="Unassembled WGS sequence"/>
</dbReference>
<reference evidence="10" key="1">
    <citation type="journal article" date="2014" name="Int. J. Syst. Evol. Microbiol.">
        <title>Complete genome sequence of Corynebacterium casei LMG S-19264T (=DSM 44701T), isolated from a smear-ripened cheese.</title>
        <authorList>
            <consortium name="US DOE Joint Genome Institute (JGI-PGF)"/>
            <person name="Walter F."/>
            <person name="Albersmeier A."/>
            <person name="Kalinowski J."/>
            <person name="Ruckert C."/>
        </authorList>
    </citation>
    <scope>NUCLEOTIDE SEQUENCE</scope>
    <source>
        <strain evidence="10">KCTC 42651</strain>
    </source>
</reference>
<dbReference type="GO" id="GO:0006355">
    <property type="term" value="P:regulation of DNA-templated transcription"/>
    <property type="evidence" value="ECO:0007669"/>
    <property type="project" value="InterPro"/>
</dbReference>
<accession>A0A918XNV5</accession>
<dbReference type="PANTHER" id="PTHR48111">
    <property type="entry name" value="REGULATOR OF RPOS"/>
    <property type="match status" value="1"/>
</dbReference>
<dbReference type="Gene3D" id="6.10.250.690">
    <property type="match status" value="1"/>
</dbReference>
<feature type="domain" description="Response regulatory" evidence="8">
    <location>
        <begin position="4"/>
        <end position="117"/>
    </location>
</feature>
<dbReference type="InterPro" id="IPR001789">
    <property type="entry name" value="Sig_transdc_resp-reg_receiver"/>
</dbReference>
<keyword evidence="11" id="KW-1185">Reference proteome</keyword>
<feature type="domain" description="OmpR/PhoB-type" evidence="9">
    <location>
        <begin position="131"/>
        <end position="231"/>
    </location>
</feature>
<evidence type="ECO:0000313" key="10">
    <source>
        <dbReference type="EMBL" id="GHD43086.1"/>
    </source>
</evidence>
<dbReference type="InterPro" id="IPR016032">
    <property type="entry name" value="Sig_transdc_resp-reg_C-effctor"/>
</dbReference>
<organism evidence="10 11">
    <name type="scientific">Thalassobaculum fulvum</name>
    <dbReference type="NCBI Taxonomy" id="1633335"/>
    <lineage>
        <taxon>Bacteria</taxon>
        <taxon>Pseudomonadati</taxon>
        <taxon>Pseudomonadota</taxon>
        <taxon>Alphaproteobacteria</taxon>
        <taxon>Rhodospirillales</taxon>
        <taxon>Thalassobaculaceae</taxon>
        <taxon>Thalassobaculum</taxon>
    </lineage>
</organism>
<dbReference type="AlphaFoldDB" id="A0A918XNV5"/>
<evidence type="ECO:0000256" key="7">
    <source>
        <dbReference type="PROSITE-ProRule" id="PRU01091"/>
    </source>
</evidence>
<proteinExistence type="predicted"/>
<dbReference type="GO" id="GO:0000976">
    <property type="term" value="F:transcription cis-regulatory region binding"/>
    <property type="evidence" value="ECO:0007669"/>
    <property type="project" value="TreeGrafter"/>
</dbReference>
<dbReference type="InterPro" id="IPR001867">
    <property type="entry name" value="OmpR/PhoB-type_DNA-bd"/>
</dbReference>
<feature type="DNA-binding region" description="OmpR/PhoB-type" evidence="7">
    <location>
        <begin position="131"/>
        <end position="231"/>
    </location>
</feature>
<keyword evidence="5" id="KW-0804">Transcription</keyword>
<reference evidence="10" key="2">
    <citation type="submission" date="2020-09" db="EMBL/GenBank/DDBJ databases">
        <authorList>
            <person name="Sun Q."/>
            <person name="Kim S."/>
        </authorList>
    </citation>
    <scope>NUCLEOTIDE SEQUENCE</scope>
    <source>
        <strain evidence="10">KCTC 42651</strain>
    </source>
</reference>
<dbReference type="Pfam" id="PF00486">
    <property type="entry name" value="Trans_reg_C"/>
    <property type="match status" value="1"/>
</dbReference>
<gene>
    <name evidence="10" type="ORF">GCM10017083_08770</name>
</gene>
<dbReference type="EMBL" id="BMZS01000002">
    <property type="protein sequence ID" value="GHD43086.1"/>
    <property type="molecule type" value="Genomic_DNA"/>
</dbReference>
<dbReference type="Gene3D" id="1.10.10.10">
    <property type="entry name" value="Winged helix-like DNA-binding domain superfamily/Winged helix DNA-binding domain"/>
    <property type="match status" value="1"/>
</dbReference>
<evidence type="ECO:0000256" key="3">
    <source>
        <dbReference type="ARBA" id="ARBA00023015"/>
    </source>
</evidence>
<keyword evidence="4 7" id="KW-0238">DNA-binding</keyword>
<dbReference type="PROSITE" id="PS51755">
    <property type="entry name" value="OMPR_PHOB"/>
    <property type="match status" value="1"/>
</dbReference>
<feature type="modified residue" description="4-aspartylphosphate" evidence="6">
    <location>
        <position position="53"/>
    </location>
</feature>
<evidence type="ECO:0000259" key="9">
    <source>
        <dbReference type="PROSITE" id="PS51755"/>
    </source>
</evidence>
<dbReference type="InterPro" id="IPR011006">
    <property type="entry name" value="CheY-like_superfamily"/>
</dbReference>
<dbReference type="GO" id="GO:0032993">
    <property type="term" value="C:protein-DNA complex"/>
    <property type="evidence" value="ECO:0007669"/>
    <property type="project" value="TreeGrafter"/>
</dbReference>
<evidence type="ECO:0000256" key="2">
    <source>
        <dbReference type="ARBA" id="ARBA00023012"/>
    </source>
</evidence>